<dbReference type="RefSeq" id="XP_007331389.1">
    <property type="nucleotide sequence ID" value="XM_007331327.1"/>
</dbReference>
<evidence type="ECO:0000313" key="2">
    <source>
        <dbReference type="Proteomes" id="UP000008493"/>
    </source>
</evidence>
<dbReference type="OMA" id="MAEMMPS"/>
<proteinExistence type="predicted"/>
<sequence length="54" mass="6142">MAEMMPSNIWVLYFATNKVCGDFYDSNAVDCGCTSDDDMDTYVVYRRTAATVQR</sequence>
<dbReference type="Proteomes" id="UP000008493">
    <property type="component" value="Unassembled WGS sequence"/>
</dbReference>
<organism evidence="1 2">
    <name type="scientific">Agaricus bisporus var. burnettii (strain JB137-S8 / ATCC MYA-4627 / FGSC 10392)</name>
    <name type="common">White button mushroom</name>
    <dbReference type="NCBI Taxonomy" id="597362"/>
    <lineage>
        <taxon>Eukaryota</taxon>
        <taxon>Fungi</taxon>
        <taxon>Dikarya</taxon>
        <taxon>Basidiomycota</taxon>
        <taxon>Agaricomycotina</taxon>
        <taxon>Agaricomycetes</taxon>
        <taxon>Agaricomycetidae</taxon>
        <taxon>Agaricales</taxon>
        <taxon>Agaricineae</taxon>
        <taxon>Agaricaceae</taxon>
        <taxon>Agaricus</taxon>
    </lineage>
</organism>
<dbReference type="EMBL" id="JH971393">
    <property type="protein sequence ID" value="EKM78030.1"/>
    <property type="molecule type" value="Genomic_DNA"/>
</dbReference>
<dbReference type="GeneID" id="18824499"/>
<name>K5XST2_AGABU</name>
<dbReference type="InParanoid" id="K5XST2"/>
<reference evidence="2" key="1">
    <citation type="journal article" date="2012" name="Proc. Natl. Acad. Sci. U.S.A.">
        <title>Genome sequence of the button mushroom Agaricus bisporus reveals mechanisms governing adaptation to a humic-rich ecological niche.</title>
        <authorList>
            <person name="Morin E."/>
            <person name="Kohler A."/>
            <person name="Baker A.R."/>
            <person name="Foulongne-Oriol M."/>
            <person name="Lombard V."/>
            <person name="Nagy L.G."/>
            <person name="Ohm R.A."/>
            <person name="Patyshakuliyeva A."/>
            <person name="Brun A."/>
            <person name="Aerts A.L."/>
            <person name="Bailey A.M."/>
            <person name="Billette C."/>
            <person name="Coutinho P.M."/>
            <person name="Deakin G."/>
            <person name="Doddapaneni H."/>
            <person name="Floudas D."/>
            <person name="Grimwood J."/>
            <person name="Hilden K."/>
            <person name="Kuees U."/>
            <person name="LaButti K.M."/>
            <person name="Lapidus A."/>
            <person name="Lindquist E.A."/>
            <person name="Lucas S.M."/>
            <person name="Murat C."/>
            <person name="Riley R.W."/>
            <person name="Salamov A.A."/>
            <person name="Schmutz J."/>
            <person name="Subramanian V."/>
            <person name="Woesten H.A.B."/>
            <person name="Xu J."/>
            <person name="Eastwood D.C."/>
            <person name="Foster G.D."/>
            <person name="Sonnenberg A.S."/>
            <person name="Cullen D."/>
            <person name="de Vries R.P."/>
            <person name="Lundell T."/>
            <person name="Hibbett D.S."/>
            <person name="Henrissat B."/>
            <person name="Burton K.S."/>
            <person name="Kerrigan R.W."/>
            <person name="Challen M.P."/>
            <person name="Grigoriev I.V."/>
            <person name="Martin F."/>
        </authorList>
    </citation>
    <scope>NUCLEOTIDE SEQUENCE [LARGE SCALE GENOMIC DNA]</scope>
    <source>
        <strain evidence="2">JB137-S8 / ATCC MYA-4627 / FGSC 10392</strain>
    </source>
</reference>
<accession>K5XST2</accession>
<keyword evidence="2" id="KW-1185">Reference proteome</keyword>
<dbReference type="HOGENOM" id="CLU_3049773_0_0_1"/>
<dbReference type="AlphaFoldDB" id="K5XST2"/>
<evidence type="ECO:0000313" key="1">
    <source>
        <dbReference type="EMBL" id="EKM78030.1"/>
    </source>
</evidence>
<gene>
    <name evidence="1" type="ORF">AGABI1DRAFT_114869</name>
</gene>
<dbReference type="KEGG" id="abp:AGABI1DRAFT114869"/>
<protein>
    <submittedName>
        <fullName evidence="1">Uncharacterized protein</fullName>
    </submittedName>
</protein>